<dbReference type="AlphaFoldDB" id="A0A2P2MY93"/>
<organism evidence="1">
    <name type="scientific">Rhizophora mucronata</name>
    <name type="common">Asiatic mangrove</name>
    <dbReference type="NCBI Taxonomy" id="61149"/>
    <lineage>
        <taxon>Eukaryota</taxon>
        <taxon>Viridiplantae</taxon>
        <taxon>Streptophyta</taxon>
        <taxon>Embryophyta</taxon>
        <taxon>Tracheophyta</taxon>
        <taxon>Spermatophyta</taxon>
        <taxon>Magnoliopsida</taxon>
        <taxon>eudicotyledons</taxon>
        <taxon>Gunneridae</taxon>
        <taxon>Pentapetalae</taxon>
        <taxon>rosids</taxon>
        <taxon>fabids</taxon>
        <taxon>Malpighiales</taxon>
        <taxon>Rhizophoraceae</taxon>
        <taxon>Rhizophora</taxon>
    </lineage>
</organism>
<sequence length="43" mass="4777">MDAIRLLSCIRMSILAYHGHAIEVHVRISIEASDGPNQPSFQV</sequence>
<evidence type="ECO:0000313" key="1">
    <source>
        <dbReference type="EMBL" id="MBX35178.1"/>
    </source>
</evidence>
<name>A0A2P2MY93_RHIMU</name>
<dbReference type="EMBL" id="GGEC01054694">
    <property type="protein sequence ID" value="MBX35178.1"/>
    <property type="molecule type" value="Transcribed_RNA"/>
</dbReference>
<protein>
    <submittedName>
        <fullName evidence="1">Uncharacterized protein</fullName>
    </submittedName>
</protein>
<proteinExistence type="predicted"/>
<reference evidence="1" key="1">
    <citation type="submission" date="2018-02" db="EMBL/GenBank/DDBJ databases">
        <title>Rhizophora mucronata_Transcriptome.</title>
        <authorList>
            <person name="Meera S.P."/>
            <person name="Sreeshan A."/>
            <person name="Augustine A."/>
        </authorList>
    </citation>
    <scope>NUCLEOTIDE SEQUENCE</scope>
    <source>
        <tissue evidence="1">Leaf</tissue>
    </source>
</reference>
<accession>A0A2P2MY93</accession>